<dbReference type="GO" id="GO:0051606">
    <property type="term" value="P:detection of stimulus"/>
    <property type="evidence" value="ECO:0007669"/>
    <property type="project" value="UniProtKB-ARBA"/>
</dbReference>
<dbReference type="GO" id="GO:0038023">
    <property type="term" value="F:signaling receptor activity"/>
    <property type="evidence" value="ECO:0007669"/>
    <property type="project" value="UniProtKB-ARBA"/>
</dbReference>
<evidence type="ECO:0000256" key="2">
    <source>
        <dbReference type="ARBA" id="ARBA00022692"/>
    </source>
</evidence>
<feature type="transmembrane region" description="Helical" evidence="6">
    <location>
        <begin position="276"/>
        <end position="306"/>
    </location>
</feature>
<comment type="subcellular location">
    <subcellularLocation>
        <location evidence="1">Membrane</location>
        <topology evidence="1">Multi-pass membrane protein</topology>
    </subcellularLocation>
</comment>
<evidence type="ECO:0000313" key="7">
    <source>
        <dbReference type="EMBL" id="KAJ8034895.1"/>
    </source>
</evidence>
<dbReference type="PANTHER" id="PTHR21421:SF29">
    <property type="entry name" value="GUSTATORY RECEPTOR 5A FOR TREHALOSE-RELATED"/>
    <property type="match status" value="1"/>
</dbReference>
<dbReference type="GO" id="GO:0050909">
    <property type="term" value="P:sensory perception of taste"/>
    <property type="evidence" value="ECO:0007669"/>
    <property type="project" value="InterPro"/>
</dbReference>
<organism evidence="7 8">
    <name type="scientific">Holothuria leucospilota</name>
    <name type="common">Black long sea cucumber</name>
    <name type="synonym">Mertensiothuria leucospilota</name>
    <dbReference type="NCBI Taxonomy" id="206669"/>
    <lineage>
        <taxon>Eukaryota</taxon>
        <taxon>Metazoa</taxon>
        <taxon>Echinodermata</taxon>
        <taxon>Eleutherozoa</taxon>
        <taxon>Echinozoa</taxon>
        <taxon>Holothuroidea</taxon>
        <taxon>Aspidochirotacea</taxon>
        <taxon>Aspidochirotida</taxon>
        <taxon>Holothuriidae</taxon>
        <taxon>Holothuria</taxon>
    </lineage>
</organism>
<evidence type="ECO:0000256" key="4">
    <source>
        <dbReference type="ARBA" id="ARBA00023136"/>
    </source>
</evidence>
<comment type="caution">
    <text evidence="7">The sequence shown here is derived from an EMBL/GenBank/DDBJ whole genome shotgun (WGS) entry which is preliminary data.</text>
</comment>
<dbReference type="EMBL" id="JAIZAY010000010">
    <property type="protein sequence ID" value="KAJ8034895.1"/>
    <property type="molecule type" value="Genomic_DNA"/>
</dbReference>
<keyword evidence="4 6" id="KW-0472">Membrane</keyword>
<gene>
    <name evidence="7" type="ORF">HOLleu_21916</name>
</gene>
<evidence type="ECO:0000313" key="8">
    <source>
        <dbReference type="Proteomes" id="UP001152320"/>
    </source>
</evidence>
<name>A0A9Q1BYF1_HOLLE</name>
<feature type="transmembrane region" description="Helical" evidence="6">
    <location>
        <begin position="142"/>
        <end position="164"/>
    </location>
</feature>
<dbReference type="PANTHER" id="PTHR21421">
    <property type="entry name" value="GUSTATORY RECEPTOR"/>
    <property type="match status" value="1"/>
</dbReference>
<keyword evidence="3 6" id="KW-1133">Transmembrane helix</keyword>
<feature type="transmembrane region" description="Helical" evidence="6">
    <location>
        <begin position="233"/>
        <end position="256"/>
    </location>
</feature>
<evidence type="ECO:0000256" key="5">
    <source>
        <dbReference type="ARBA" id="ARBA00023170"/>
    </source>
</evidence>
<proteinExistence type="predicted"/>
<dbReference type="InterPro" id="IPR013604">
    <property type="entry name" value="7TM_chemorcpt"/>
</dbReference>
<evidence type="ECO:0008006" key="9">
    <source>
        <dbReference type="Google" id="ProtNLM"/>
    </source>
</evidence>
<dbReference type="AlphaFoldDB" id="A0A9Q1BYF1"/>
<protein>
    <recommendedName>
        <fullName evidence="9">Gustatory receptor</fullName>
    </recommendedName>
</protein>
<feature type="transmembrane region" description="Helical" evidence="6">
    <location>
        <begin position="357"/>
        <end position="378"/>
    </location>
</feature>
<evidence type="ECO:0000256" key="1">
    <source>
        <dbReference type="ARBA" id="ARBA00004141"/>
    </source>
</evidence>
<dbReference type="Pfam" id="PF08395">
    <property type="entry name" value="7tm_7"/>
    <property type="match status" value="1"/>
</dbReference>
<reference evidence="7" key="1">
    <citation type="submission" date="2021-10" db="EMBL/GenBank/DDBJ databases">
        <title>Tropical sea cucumber genome reveals ecological adaptation and Cuvierian tubules defense mechanism.</title>
        <authorList>
            <person name="Chen T."/>
        </authorList>
    </citation>
    <scope>NUCLEOTIDE SEQUENCE</scope>
    <source>
        <strain evidence="7">Nanhai2018</strain>
        <tissue evidence="7">Muscle</tissue>
    </source>
</reference>
<keyword evidence="2 6" id="KW-0812">Transmembrane</keyword>
<dbReference type="Proteomes" id="UP001152320">
    <property type="component" value="Chromosome 10"/>
</dbReference>
<evidence type="ECO:0000256" key="3">
    <source>
        <dbReference type="ARBA" id="ARBA00022989"/>
    </source>
</evidence>
<evidence type="ECO:0000256" key="6">
    <source>
        <dbReference type="SAM" id="Phobius"/>
    </source>
</evidence>
<keyword evidence="8" id="KW-1185">Reference proteome</keyword>
<sequence>MSRTNSVAPLVDNISADENETCPKSDVKNELVCISNSTNQLMANDLHLAANGVHRNDSGFSFEIPSKSQTVSWDEEEDDGIYDEPFSIQYHDNLQLTFYHGMAPILNVMRFFGLWHSNVIDPHGSKMKSRGVFRKIVSGRTYGIVVLTLLWFNFLRFVPAFFVGSVLDPERLYFKIIYLTFMLQCALNHTVIYYAISRKKRMCQFFHHWETAIQFHPHCAVDLKWLRRWSWTFVAIGTTYISCHILNQSFGVFGPLEHVRNSTDIFVAPFPRHTVLHLIVLLCNIFCFASWIFTIFIYVLVCMILYRQFKQFNERFLRAIVKGRANKKFPENFESLRHEHENLCYALRLSNDHLFTYLNLVAYGTMVPLACILLYNLLFSQNISANYSAYFMYGVWLISIFVNICVVSWIAALVSTKAHDSRDHLFKIDLENVSTDQLIQMHTFLARLSGGPIGYTIYDLVVLSKPFILTIGGLGITYYALLVEVQTSEAPTLGT</sequence>
<dbReference type="GO" id="GO:0016020">
    <property type="term" value="C:membrane"/>
    <property type="evidence" value="ECO:0007669"/>
    <property type="project" value="UniProtKB-SubCell"/>
</dbReference>
<feature type="transmembrane region" description="Helical" evidence="6">
    <location>
        <begin position="176"/>
        <end position="196"/>
    </location>
</feature>
<feature type="transmembrane region" description="Helical" evidence="6">
    <location>
        <begin position="390"/>
        <end position="414"/>
    </location>
</feature>
<keyword evidence="5" id="KW-0675">Receptor</keyword>
<accession>A0A9Q1BYF1</accession>
<dbReference type="OrthoDB" id="6478931at2759"/>